<reference evidence="2 3" key="1">
    <citation type="submission" date="2017-06" db="EMBL/GenBank/DDBJ databases">
        <title>Genome sequencing of cyanobaciteial culture collection at National Institute for Environmental Studies (NIES).</title>
        <authorList>
            <person name="Hirose Y."/>
            <person name="Shimura Y."/>
            <person name="Fujisawa T."/>
            <person name="Nakamura Y."/>
            <person name="Kawachi M."/>
        </authorList>
    </citation>
    <scope>NUCLEOTIDE SEQUENCE [LARGE SCALE GENOMIC DNA]</scope>
    <source>
        <strain evidence="2 3">NIES-23</strain>
    </source>
</reference>
<protein>
    <submittedName>
        <fullName evidence="2">Uncharacterized protein</fullName>
    </submittedName>
</protein>
<evidence type="ECO:0000313" key="3">
    <source>
        <dbReference type="Proteomes" id="UP000217507"/>
    </source>
</evidence>
<proteinExistence type="predicted"/>
<gene>
    <name evidence="2" type="ORF">NIES23_19370</name>
</gene>
<evidence type="ECO:0000313" key="2">
    <source>
        <dbReference type="EMBL" id="BAY69145.1"/>
    </source>
</evidence>
<sequence>MTIHPSGDARSSLRDAARTLTPVAPLGKGLRQHGETPYVPVTGSQLKTDQM</sequence>
<accession>A0A1Z4KJJ2</accession>
<evidence type="ECO:0000256" key="1">
    <source>
        <dbReference type="SAM" id="MobiDB-lite"/>
    </source>
</evidence>
<feature type="compositionally biased region" description="Polar residues" evidence="1">
    <location>
        <begin position="42"/>
        <end position="51"/>
    </location>
</feature>
<dbReference type="Proteomes" id="UP000217507">
    <property type="component" value="Chromosome"/>
</dbReference>
<dbReference type="AlphaFoldDB" id="A0A1Z4KJJ2"/>
<dbReference type="EMBL" id="AP018216">
    <property type="protein sequence ID" value="BAY69145.1"/>
    <property type="molecule type" value="Genomic_DNA"/>
</dbReference>
<name>A0A1Z4KJJ2_ANAVA</name>
<organism evidence="2 3">
    <name type="scientific">Trichormus variabilis NIES-23</name>
    <dbReference type="NCBI Taxonomy" id="1973479"/>
    <lineage>
        <taxon>Bacteria</taxon>
        <taxon>Bacillati</taxon>
        <taxon>Cyanobacteriota</taxon>
        <taxon>Cyanophyceae</taxon>
        <taxon>Nostocales</taxon>
        <taxon>Nostocaceae</taxon>
        <taxon>Trichormus</taxon>
    </lineage>
</organism>
<feature type="region of interest" description="Disordered" evidence="1">
    <location>
        <begin position="22"/>
        <end position="51"/>
    </location>
</feature>